<evidence type="ECO:0000256" key="5">
    <source>
        <dbReference type="ARBA" id="ARBA00022833"/>
    </source>
</evidence>
<organism evidence="6 7">
    <name type="scientific">Marasmiellus scandens</name>
    <dbReference type="NCBI Taxonomy" id="2682957"/>
    <lineage>
        <taxon>Eukaryota</taxon>
        <taxon>Fungi</taxon>
        <taxon>Dikarya</taxon>
        <taxon>Basidiomycota</taxon>
        <taxon>Agaricomycotina</taxon>
        <taxon>Agaricomycetes</taxon>
        <taxon>Agaricomycetidae</taxon>
        <taxon>Agaricales</taxon>
        <taxon>Marasmiineae</taxon>
        <taxon>Omphalotaceae</taxon>
        <taxon>Marasmiellus</taxon>
    </lineage>
</organism>
<dbReference type="Gene3D" id="3.40.630.10">
    <property type="entry name" value="Zn peptidases"/>
    <property type="match status" value="1"/>
</dbReference>
<keyword evidence="2" id="KW-0645">Protease</keyword>
<dbReference type="InterPro" id="IPR001261">
    <property type="entry name" value="ArgE/DapE_CS"/>
</dbReference>
<proteinExistence type="inferred from homology"/>
<dbReference type="PANTHER" id="PTHR45962">
    <property type="entry name" value="N-FATTY-ACYL-AMINO ACID SYNTHASE/HYDROLASE PM20D1"/>
    <property type="match status" value="1"/>
</dbReference>
<evidence type="ECO:0000256" key="4">
    <source>
        <dbReference type="ARBA" id="ARBA00022801"/>
    </source>
</evidence>
<sequence length="623" mass="69089">MSSFSPNEKGFQVPHEQGEPRQSRVFRRLAIFLGLTWVFLAGYRHLNTSTGLKGCTNRVMEYVPSFHKEQDWFPHHHHHQTEALCPQSSALVPESEKNKALWESLATKFTTDEWKARAREWLAGAIRVPTESYDNMPGPGEDSRWEAFGDLHQYLEEAFPLVHSKLTLTKVNTYALLYEWTGSDPSLKPLLLAAHQDVVPVDPKTVEEWSHPPYSGFFDGTYIWGRGSSDDKSGLIGILSAIESMLEEGWTPARTVVLAFGFDEEASGHHGAKQLGLKMEEVYGEDAFAFIVDEGGGFSTTFGTSFALPGIAEKGYIDVRIDLASPGGHSSVPPPHTTIGMLSKLVVEIEENPYPAELTRDSVLYSSMQCYAAHGTDMDPKLRRLIRKSAKSDRALDKLEDALFEEPATKALVGTTQAVDLITGGVKTNALPEQAYAVVNHRINTKSSVEEVMKRDTETIKKWVQKFNLSLDAFGEKVFDEKKAYYGSVILSDAFGNHLAPAPVTPTSGSDAKPYGILSGTIRGTFNAFRNSVTGKELNEEISVQDGGIAVAPGMPTGNTDTRYYWGLSGHIFRYNHKNSRASKNRLANGVHTVNENMEADAFYEMIWFFETLILNTDEATSV</sequence>
<dbReference type="PROSITE" id="PS00758">
    <property type="entry name" value="ARGE_DAPE_CPG2_1"/>
    <property type="match status" value="1"/>
</dbReference>
<gene>
    <name evidence="6" type="ORF">VKT23_005164</name>
</gene>
<evidence type="ECO:0000256" key="2">
    <source>
        <dbReference type="ARBA" id="ARBA00022670"/>
    </source>
</evidence>
<comment type="caution">
    <text evidence="6">The sequence shown here is derived from an EMBL/GenBank/DDBJ whole genome shotgun (WGS) entry which is preliminary data.</text>
</comment>
<dbReference type="PIRSF" id="PIRSF037217">
    <property type="entry name" value="Carboxypeptidase_S"/>
    <property type="match status" value="1"/>
</dbReference>
<name>A0ABR1JWV6_9AGAR</name>
<evidence type="ECO:0000256" key="1">
    <source>
        <dbReference type="ARBA" id="ARBA00006247"/>
    </source>
</evidence>
<keyword evidence="3" id="KW-0479">Metal-binding</keyword>
<dbReference type="InterPro" id="IPR036264">
    <property type="entry name" value="Bact_exopeptidase_dim_dom"/>
</dbReference>
<dbReference type="CDD" id="cd05674">
    <property type="entry name" value="M20_yscS"/>
    <property type="match status" value="1"/>
</dbReference>
<dbReference type="SUPFAM" id="SSF55031">
    <property type="entry name" value="Bacterial exopeptidase dimerisation domain"/>
    <property type="match status" value="1"/>
</dbReference>
<evidence type="ECO:0008006" key="8">
    <source>
        <dbReference type="Google" id="ProtNLM"/>
    </source>
</evidence>
<dbReference type="EMBL" id="JBANRG010000005">
    <property type="protein sequence ID" value="KAK7466442.1"/>
    <property type="molecule type" value="Genomic_DNA"/>
</dbReference>
<dbReference type="PANTHER" id="PTHR45962:SF1">
    <property type="entry name" value="N-FATTY-ACYL-AMINO ACID SYNTHASE_HYDROLASE PM20D1"/>
    <property type="match status" value="1"/>
</dbReference>
<dbReference type="SUPFAM" id="SSF53187">
    <property type="entry name" value="Zn-dependent exopeptidases"/>
    <property type="match status" value="1"/>
</dbReference>
<keyword evidence="7" id="KW-1185">Reference proteome</keyword>
<accession>A0ABR1JWV6</accession>
<keyword evidence="4" id="KW-0378">Hydrolase</keyword>
<dbReference type="InterPro" id="IPR002933">
    <property type="entry name" value="Peptidase_M20"/>
</dbReference>
<reference evidence="6 7" key="1">
    <citation type="submission" date="2024-01" db="EMBL/GenBank/DDBJ databases">
        <title>A draft genome for the cacao thread blight pathogen Marasmiellus scandens.</title>
        <authorList>
            <person name="Baruah I.K."/>
            <person name="Leung J."/>
            <person name="Bukari Y."/>
            <person name="Amoako-Attah I."/>
            <person name="Meinhardt L.W."/>
            <person name="Bailey B.A."/>
            <person name="Cohen S.P."/>
        </authorList>
    </citation>
    <scope>NUCLEOTIDE SEQUENCE [LARGE SCALE GENOMIC DNA]</scope>
    <source>
        <strain evidence="6 7">GH-19</strain>
    </source>
</reference>
<evidence type="ECO:0000313" key="7">
    <source>
        <dbReference type="Proteomes" id="UP001498398"/>
    </source>
</evidence>
<dbReference type="Pfam" id="PF01546">
    <property type="entry name" value="Peptidase_M20"/>
    <property type="match status" value="1"/>
</dbReference>
<dbReference type="InterPro" id="IPR017141">
    <property type="entry name" value="Pept_M20_carboxypep"/>
</dbReference>
<dbReference type="Gene3D" id="3.30.70.360">
    <property type="match status" value="1"/>
</dbReference>
<dbReference type="PROSITE" id="PS00759">
    <property type="entry name" value="ARGE_DAPE_CPG2_2"/>
    <property type="match status" value="1"/>
</dbReference>
<evidence type="ECO:0000256" key="3">
    <source>
        <dbReference type="ARBA" id="ARBA00022723"/>
    </source>
</evidence>
<dbReference type="Proteomes" id="UP001498398">
    <property type="component" value="Unassembled WGS sequence"/>
</dbReference>
<protein>
    <recommendedName>
        <fullName evidence="8">Carboxypeptidase S</fullName>
    </recommendedName>
</protein>
<keyword evidence="5" id="KW-0862">Zinc</keyword>
<comment type="similarity">
    <text evidence="1">Belongs to the peptidase M20A family.</text>
</comment>
<evidence type="ECO:0000313" key="6">
    <source>
        <dbReference type="EMBL" id="KAK7466442.1"/>
    </source>
</evidence>
<dbReference type="InterPro" id="IPR047177">
    <property type="entry name" value="Pept_M20A"/>
</dbReference>